<comment type="subcellular location">
    <subcellularLocation>
        <location evidence="1 6">Cell membrane</location>
        <topology evidence="1 6">Multi-pass membrane protein</topology>
    </subcellularLocation>
</comment>
<proteinExistence type="inferred from homology"/>
<keyword evidence="6" id="KW-0813">Transport</keyword>
<evidence type="ECO:0000256" key="4">
    <source>
        <dbReference type="ARBA" id="ARBA00022989"/>
    </source>
</evidence>
<dbReference type="Pfam" id="PF02687">
    <property type="entry name" value="FtsX"/>
    <property type="match status" value="1"/>
</dbReference>
<evidence type="ECO:0000313" key="8">
    <source>
        <dbReference type="EMBL" id="GAA3012325.1"/>
    </source>
</evidence>
<feature type="transmembrane region" description="Helical" evidence="6">
    <location>
        <begin position="603"/>
        <end position="625"/>
    </location>
</feature>
<dbReference type="PANTHER" id="PTHR46795:SF3">
    <property type="entry name" value="ABC TRANSPORTER PERMEASE"/>
    <property type="match status" value="1"/>
</dbReference>
<feature type="transmembrane region" description="Helical" evidence="6">
    <location>
        <begin position="155"/>
        <end position="178"/>
    </location>
</feature>
<comment type="caution">
    <text evidence="8">The sequence shown here is derived from an EMBL/GenBank/DDBJ whole genome shotgun (WGS) entry which is preliminary data.</text>
</comment>
<feature type="transmembrane region" description="Helical" evidence="6">
    <location>
        <begin position="230"/>
        <end position="254"/>
    </location>
</feature>
<dbReference type="PIRSF" id="PIRSF018968">
    <property type="entry name" value="ABC_permease_BceB"/>
    <property type="match status" value="1"/>
</dbReference>
<accession>A0ABP6KII6</accession>
<keyword evidence="3 6" id="KW-0812">Transmembrane</keyword>
<evidence type="ECO:0000313" key="9">
    <source>
        <dbReference type="Proteomes" id="UP001501577"/>
    </source>
</evidence>
<feature type="transmembrane region" description="Helical" evidence="6">
    <location>
        <begin position="199"/>
        <end position="218"/>
    </location>
</feature>
<dbReference type="InterPro" id="IPR027022">
    <property type="entry name" value="ABC_permease_BceB-typ"/>
</dbReference>
<evidence type="ECO:0000256" key="5">
    <source>
        <dbReference type="ARBA" id="ARBA00023136"/>
    </source>
</evidence>
<evidence type="ECO:0000259" key="7">
    <source>
        <dbReference type="Pfam" id="PF02687"/>
    </source>
</evidence>
<evidence type="ECO:0000256" key="1">
    <source>
        <dbReference type="ARBA" id="ARBA00004651"/>
    </source>
</evidence>
<comment type="similarity">
    <text evidence="6">Belongs to the ABC-4 integral membrane protein family.</text>
</comment>
<feature type="transmembrane region" description="Helical" evidence="6">
    <location>
        <begin position="284"/>
        <end position="309"/>
    </location>
</feature>
<dbReference type="EMBL" id="BAAAXQ010000014">
    <property type="protein sequence ID" value="GAA3012325.1"/>
    <property type="molecule type" value="Genomic_DNA"/>
</dbReference>
<evidence type="ECO:0000256" key="3">
    <source>
        <dbReference type="ARBA" id="ARBA00022692"/>
    </source>
</evidence>
<evidence type="ECO:0000256" key="6">
    <source>
        <dbReference type="PIRNR" id="PIRNR018968"/>
    </source>
</evidence>
<dbReference type="PANTHER" id="PTHR46795">
    <property type="entry name" value="ABC TRANSPORTER PERMEASE-RELATED-RELATED"/>
    <property type="match status" value="1"/>
</dbReference>
<name>A0ABP6KII6_9ENTE</name>
<feature type="transmembrane region" description="Helical" evidence="6">
    <location>
        <begin position="548"/>
        <end position="569"/>
    </location>
</feature>
<keyword evidence="9" id="KW-1185">Reference proteome</keyword>
<feature type="transmembrane region" description="Helical" evidence="6">
    <location>
        <begin position="20"/>
        <end position="41"/>
    </location>
</feature>
<feature type="transmembrane region" description="Helical" evidence="6">
    <location>
        <begin position="61"/>
        <end position="78"/>
    </location>
</feature>
<reference evidence="9" key="1">
    <citation type="journal article" date="2019" name="Int. J. Syst. Evol. Microbiol.">
        <title>The Global Catalogue of Microorganisms (GCM) 10K type strain sequencing project: providing services to taxonomists for standard genome sequencing and annotation.</title>
        <authorList>
            <consortium name="The Broad Institute Genomics Platform"/>
            <consortium name="The Broad Institute Genome Sequencing Center for Infectious Disease"/>
            <person name="Wu L."/>
            <person name="Ma J."/>
        </authorList>
    </citation>
    <scope>NUCLEOTIDE SEQUENCE [LARGE SCALE GENOMIC DNA]</scope>
    <source>
        <strain evidence="9">JCM 8736</strain>
    </source>
</reference>
<keyword evidence="2 6" id="KW-1003">Cell membrane</keyword>
<evidence type="ECO:0000256" key="2">
    <source>
        <dbReference type="ARBA" id="ARBA00022475"/>
    </source>
</evidence>
<dbReference type="RefSeq" id="WP_068707710.1">
    <property type="nucleotide sequence ID" value="NZ_BAAAXQ010000014.1"/>
</dbReference>
<keyword evidence="5 6" id="KW-0472">Membrane</keyword>
<gene>
    <name evidence="8" type="ORF">GCM10019998_05710</name>
</gene>
<keyword evidence="4 6" id="KW-1133">Transmembrane helix</keyword>
<organism evidence="8 9">
    <name type="scientific">Tetragenococcus solitarius</name>
    <dbReference type="NCBI Taxonomy" id="71453"/>
    <lineage>
        <taxon>Bacteria</taxon>
        <taxon>Bacillati</taxon>
        <taxon>Bacillota</taxon>
        <taxon>Bacilli</taxon>
        <taxon>Lactobacillales</taxon>
        <taxon>Enterococcaceae</taxon>
        <taxon>Tetragenococcus</taxon>
    </lineage>
</organism>
<sequence length="671" mass="75597">MHRGFYFKLAVQSIQKNRQLYYPFIISSITTIMMTFVILALSTNSGLAQIPGGSNLQTILGLGYIVLLLFSTIFLFYMNSFLMKNRKREFGIYNILGMDKKHITKILAYEMTVICCVSLFIGLVAGILLNKLSTLLVRRMLGASISFGFELSSSAILWTLCFFFFIFLAILFANIYQIRLANPIELLKASDTGEKEPKAKIIWSLFGLILLGIGYYLALTIQSPIMGMSLVFLAILIVIAATYLLFTTGTITFLKLLKNNKNYYYQTKHFIPVSGMLYRMKKNAVGLANISILSVGVILLLSIATSLYLTTDNSAAAQYPSDVISEIPIENSNRQNERTTKEKINQSIQQAAAQTNVTVNKSLSYAYLNFPALLNGEEFQVTKDVYASQSNQRPANLYLIDQENYQAISGDKLDLAENQVAVHGTVKEYTKNTLSILGENFSVQSQQPIDEFAIGDETTSAVNDSYYIIVSSPEILNQIEQKQQDILKNLAAEISIFTQFDLENASSQEIMTFSDSYRNQLDNNNLKIRNVDTKVEAQGKFVALRGGVLFLVLNLALLLLMMTVLIIYYKQISEAYDDKKGFKIMQNVGLSDTEIKQAIRSQILSVFFLPVFITGMHVIVMLPLMRKAMVLVMLNQVHLFPISLLIAFLIFFVVYLGIYRVTARTYYKIVK</sequence>
<feature type="transmembrane region" description="Helical" evidence="6">
    <location>
        <begin position="106"/>
        <end position="129"/>
    </location>
</feature>
<feature type="domain" description="ABC3 transporter permease C-terminal" evidence="7">
    <location>
        <begin position="64"/>
        <end position="182"/>
    </location>
</feature>
<feature type="transmembrane region" description="Helical" evidence="6">
    <location>
        <begin position="637"/>
        <end position="658"/>
    </location>
</feature>
<dbReference type="InterPro" id="IPR052536">
    <property type="entry name" value="ABC-4_Integral_Memb_Prot"/>
</dbReference>
<dbReference type="Proteomes" id="UP001501577">
    <property type="component" value="Unassembled WGS sequence"/>
</dbReference>
<dbReference type="InterPro" id="IPR003838">
    <property type="entry name" value="ABC3_permease_C"/>
</dbReference>
<protein>
    <submittedName>
        <fullName evidence="8">FtsX-like permease family protein</fullName>
    </submittedName>
</protein>